<keyword evidence="2" id="KW-1185">Reference proteome</keyword>
<evidence type="ECO:0000313" key="2">
    <source>
        <dbReference type="Proteomes" id="UP000324222"/>
    </source>
</evidence>
<gene>
    <name evidence="1" type="ORF">E2C01_018722</name>
</gene>
<accession>A0A5B7DV99</accession>
<evidence type="ECO:0000313" key="1">
    <source>
        <dbReference type="EMBL" id="MPC25602.1"/>
    </source>
</evidence>
<dbReference type="EMBL" id="VSRR010001484">
    <property type="protein sequence ID" value="MPC25602.1"/>
    <property type="molecule type" value="Genomic_DNA"/>
</dbReference>
<proteinExistence type="predicted"/>
<dbReference type="AlphaFoldDB" id="A0A5B7DV99"/>
<name>A0A5B7DV99_PORTR</name>
<sequence>MQKFLFPAVIVKSLSEPSYTTSTYHSSSCSSCNLAPFEPHLSAFSGSRRVWAGTGGHSTDCLERVVGLGGCWRVWRAASGGNFQVFKWAVLVTSSIE</sequence>
<reference evidence="1 2" key="1">
    <citation type="submission" date="2019-05" db="EMBL/GenBank/DDBJ databases">
        <title>Another draft genome of Portunus trituberculatus and its Hox gene families provides insights of decapod evolution.</title>
        <authorList>
            <person name="Jeong J.-H."/>
            <person name="Song I."/>
            <person name="Kim S."/>
            <person name="Choi T."/>
            <person name="Kim D."/>
            <person name="Ryu S."/>
            <person name="Kim W."/>
        </authorList>
    </citation>
    <scope>NUCLEOTIDE SEQUENCE [LARGE SCALE GENOMIC DNA]</scope>
    <source>
        <tissue evidence="1">Muscle</tissue>
    </source>
</reference>
<dbReference type="Proteomes" id="UP000324222">
    <property type="component" value="Unassembled WGS sequence"/>
</dbReference>
<protein>
    <submittedName>
        <fullName evidence="1">Uncharacterized protein</fullName>
    </submittedName>
</protein>
<comment type="caution">
    <text evidence="1">The sequence shown here is derived from an EMBL/GenBank/DDBJ whole genome shotgun (WGS) entry which is preliminary data.</text>
</comment>
<organism evidence="1 2">
    <name type="scientific">Portunus trituberculatus</name>
    <name type="common">Swimming crab</name>
    <name type="synonym">Neptunus trituberculatus</name>
    <dbReference type="NCBI Taxonomy" id="210409"/>
    <lineage>
        <taxon>Eukaryota</taxon>
        <taxon>Metazoa</taxon>
        <taxon>Ecdysozoa</taxon>
        <taxon>Arthropoda</taxon>
        <taxon>Crustacea</taxon>
        <taxon>Multicrustacea</taxon>
        <taxon>Malacostraca</taxon>
        <taxon>Eumalacostraca</taxon>
        <taxon>Eucarida</taxon>
        <taxon>Decapoda</taxon>
        <taxon>Pleocyemata</taxon>
        <taxon>Brachyura</taxon>
        <taxon>Eubrachyura</taxon>
        <taxon>Portunoidea</taxon>
        <taxon>Portunidae</taxon>
        <taxon>Portuninae</taxon>
        <taxon>Portunus</taxon>
    </lineage>
</organism>